<dbReference type="RefSeq" id="WP_258812791.1">
    <property type="nucleotide sequence ID" value="NZ_JANUGU010000005.1"/>
</dbReference>
<dbReference type="PANTHER" id="PTHR43233:SF1">
    <property type="entry name" value="FAMILY N-ACETYLTRANSFERASE, PUTATIVE (AFU_ORTHOLOGUE AFUA_6G03350)-RELATED"/>
    <property type="match status" value="1"/>
</dbReference>
<dbReference type="Gene3D" id="3.40.630.30">
    <property type="match status" value="1"/>
</dbReference>
<dbReference type="Pfam" id="PF00583">
    <property type="entry name" value="Acetyltransf_1"/>
    <property type="match status" value="1"/>
</dbReference>
<dbReference type="InterPro" id="IPR000182">
    <property type="entry name" value="GNAT_dom"/>
</dbReference>
<dbReference type="EMBL" id="JANUGU010000005">
    <property type="protein sequence ID" value="MCS0659604.1"/>
    <property type="molecule type" value="Genomic_DNA"/>
</dbReference>
<proteinExistence type="predicted"/>
<organism evidence="2 3">
    <name type="scientific">Massilia terrae</name>
    <dbReference type="NCBI Taxonomy" id="1811224"/>
    <lineage>
        <taxon>Bacteria</taxon>
        <taxon>Pseudomonadati</taxon>
        <taxon>Pseudomonadota</taxon>
        <taxon>Betaproteobacteria</taxon>
        <taxon>Burkholderiales</taxon>
        <taxon>Oxalobacteraceae</taxon>
        <taxon>Telluria group</taxon>
        <taxon>Massilia</taxon>
    </lineage>
</organism>
<gene>
    <name evidence="2" type="ORF">NX778_16160</name>
</gene>
<dbReference type="SUPFAM" id="SSF55729">
    <property type="entry name" value="Acyl-CoA N-acyltransferases (Nat)"/>
    <property type="match status" value="1"/>
</dbReference>
<dbReference type="InterPro" id="IPR016181">
    <property type="entry name" value="Acyl_CoA_acyltransferase"/>
</dbReference>
<dbReference type="CDD" id="cd04301">
    <property type="entry name" value="NAT_SF"/>
    <property type="match status" value="1"/>
</dbReference>
<evidence type="ECO:0000313" key="3">
    <source>
        <dbReference type="Proteomes" id="UP001204621"/>
    </source>
</evidence>
<evidence type="ECO:0000259" key="1">
    <source>
        <dbReference type="PROSITE" id="PS51186"/>
    </source>
</evidence>
<name>A0ABT2D045_9BURK</name>
<sequence>MSSLRISNDISMMDIPLIHQFLANESYWARGLKLETLTKSLSNSLCFAGFVGDKQVAFGRAITDLASMGYLKDIFVLPSYRGRGYGKELVEAMLAKLDHEEVPALMLATQDAHSLYRQFGFEPVEGSVKLMRRVRKQTGTAK</sequence>
<evidence type="ECO:0000313" key="2">
    <source>
        <dbReference type="EMBL" id="MCS0659604.1"/>
    </source>
</evidence>
<protein>
    <submittedName>
        <fullName evidence="2">GNAT family N-acetyltransferase</fullName>
    </submittedName>
</protein>
<feature type="domain" description="N-acetyltransferase" evidence="1">
    <location>
        <begin position="4"/>
        <end position="142"/>
    </location>
</feature>
<comment type="caution">
    <text evidence="2">The sequence shown here is derived from an EMBL/GenBank/DDBJ whole genome shotgun (WGS) entry which is preliminary data.</text>
</comment>
<dbReference type="PROSITE" id="PS51186">
    <property type="entry name" value="GNAT"/>
    <property type="match status" value="1"/>
</dbReference>
<accession>A0ABT2D045</accession>
<dbReference type="InterPro" id="IPR053144">
    <property type="entry name" value="Acetyltransferase_Butenolide"/>
</dbReference>
<reference evidence="2 3" key="1">
    <citation type="submission" date="2022-08" db="EMBL/GenBank/DDBJ databases">
        <title>Reclassification of Massilia species as members of the genera Telluria, Duganella, Pseudoduganella, Mokoshia gen. nov. and Zemynaea gen. nov. using orthogonal and non-orthogonal genome-based approaches.</title>
        <authorList>
            <person name="Bowman J.P."/>
        </authorList>
    </citation>
    <scope>NUCLEOTIDE SEQUENCE [LARGE SCALE GENOMIC DNA]</scope>
    <source>
        <strain evidence="2 3">JCM 31606</strain>
    </source>
</reference>
<dbReference type="Proteomes" id="UP001204621">
    <property type="component" value="Unassembled WGS sequence"/>
</dbReference>
<dbReference type="PANTHER" id="PTHR43233">
    <property type="entry name" value="FAMILY N-ACETYLTRANSFERASE, PUTATIVE (AFU_ORTHOLOGUE AFUA_6G03350)-RELATED"/>
    <property type="match status" value="1"/>
</dbReference>
<keyword evidence="3" id="KW-1185">Reference proteome</keyword>